<evidence type="ECO:0000313" key="2">
    <source>
        <dbReference type="Proteomes" id="UP000276260"/>
    </source>
</evidence>
<gene>
    <name evidence="1" type="primary">imuA</name>
    <name evidence="1" type="ORF">EIK76_13735</name>
</gene>
<name>A0A3P3QGI2_9GAMM</name>
<dbReference type="NCBIfam" id="NF033429">
    <property type="entry name" value="ImuA_translesion"/>
    <property type="match status" value="1"/>
</dbReference>
<dbReference type="AlphaFoldDB" id="A0A3P3QGI2"/>
<dbReference type="PIRSF" id="PIRSF037290">
    <property type="entry name" value="UCP037290"/>
    <property type="match status" value="1"/>
</dbReference>
<sequence>MNALLQQLQDKQLIWLANQTEAPYEHCQSTGFPALDQLLGGGWPQHNVVELQSHGACAELQLISKALNHSGSELLQVWINPPAHLCAEYLLQQKRPLHQLIQLNTHRAADALWAAELCLKSGCCIDVLLWQNSLQLTQLKRLQLAAAQGQSQLYLFRPLQTGQQLLPWTLSLQLMPASTGLQIRILKRKGGWQQQDLLLPWAELYPQFIKPELQQRHSSYPPLSRVS</sequence>
<comment type="caution">
    <text evidence="1">The sequence shown here is derived from an EMBL/GenBank/DDBJ whole genome shotgun (WGS) entry which is preliminary data.</text>
</comment>
<dbReference type="InterPro" id="IPR027417">
    <property type="entry name" value="P-loop_NTPase"/>
</dbReference>
<evidence type="ECO:0000313" key="1">
    <source>
        <dbReference type="EMBL" id="RRJ19510.1"/>
    </source>
</evidence>
<organism evidence="1 2">
    <name type="scientific">Rheinheimera mesophila</name>
    <dbReference type="NCBI Taxonomy" id="1547515"/>
    <lineage>
        <taxon>Bacteria</taxon>
        <taxon>Pseudomonadati</taxon>
        <taxon>Pseudomonadota</taxon>
        <taxon>Gammaproteobacteria</taxon>
        <taxon>Chromatiales</taxon>
        <taxon>Chromatiaceae</taxon>
        <taxon>Rheinheimera</taxon>
    </lineage>
</organism>
<dbReference type="EMBL" id="RRCF01000004">
    <property type="protein sequence ID" value="RRJ19510.1"/>
    <property type="molecule type" value="Genomic_DNA"/>
</dbReference>
<proteinExistence type="predicted"/>
<dbReference type="Proteomes" id="UP000276260">
    <property type="component" value="Unassembled WGS sequence"/>
</dbReference>
<dbReference type="InterPro" id="IPR047610">
    <property type="entry name" value="ImuA_translesion"/>
</dbReference>
<reference evidence="1 2" key="1">
    <citation type="submission" date="2018-11" db="EMBL/GenBank/DDBJ databases">
        <title>Draft genome analysis of Rheinheimera mesophila isolated from an industrial waste site.</title>
        <authorList>
            <person name="Yu Q."/>
            <person name="Qi Y."/>
            <person name="Zhang H."/>
            <person name="Lu Y."/>
            <person name="Pu J."/>
        </authorList>
    </citation>
    <scope>NUCLEOTIDE SEQUENCE [LARGE SCALE GENOMIC DNA]</scope>
    <source>
        <strain evidence="1 2">IITR13</strain>
    </source>
</reference>
<accession>A0A3P3QGI2</accession>
<dbReference type="Gene3D" id="3.40.50.300">
    <property type="entry name" value="P-loop containing nucleotide triphosphate hydrolases"/>
    <property type="match status" value="1"/>
</dbReference>
<dbReference type="RefSeq" id="WP_046518465.1">
    <property type="nucleotide sequence ID" value="NZ_LAVS01000002.1"/>
</dbReference>
<dbReference type="InterPro" id="IPR017166">
    <property type="entry name" value="UCP037290"/>
</dbReference>
<dbReference type="SUPFAM" id="SSF52540">
    <property type="entry name" value="P-loop containing nucleoside triphosphate hydrolases"/>
    <property type="match status" value="1"/>
</dbReference>
<keyword evidence="2" id="KW-1185">Reference proteome</keyword>
<dbReference type="OrthoDB" id="9811176at2"/>
<protein>
    <submittedName>
        <fullName evidence="1">Translesion DNA synthesis-associated protein ImuA</fullName>
    </submittedName>
</protein>